<dbReference type="Gene3D" id="4.10.410.10">
    <property type="entry name" value="Pancreatic trypsin inhibitor Kunitz domain"/>
    <property type="match status" value="1"/>
</dbReference>
<name>A0A7R9IRV9_9NEOP</name>
<evidence type="ECO:0000256" key="3">
    <source>
        <dbReference type="ARBA" id="ARBA00023157"/>
    </source>
</evidence>
<evidence type="ECO:0000256" key="1">
    <source>
        <dbReference type="ARBA" id="ARBA00022690"/>
    </source>
</evidence>
<feature type="domain" description="BPTI/Kunitz inhibitor" evidence="5">
    <location>
        <begin position="35"/>
        <end position="85"/>
    </location>
</feature>
<evidence type="ECO:0000313" key="6">
    <source>
        <dbReference type="EMBL" id="CAD7463301.1"/>
    </source>
</evidence>
<dbReference type="GO" id="GO:0004867">
    <property type="term" value="F:serine-type endopeptidase inhibitor activity"/>
    <property type="evidence" value="ECO:0007669"/>
    <property type="project" value="UniProtKB-KW"/>
</dbReference>
<organism evidence="6">
    <name type="scientific">Timema tahoe</name>
    <dbReference type="NCBI Taxonomy" id="61484"/>
    <lineage>
        <taxon>Eukaryota</taxon>
        <taxon>Metazoa</taxon>
        <taxon>Ecdysozoa</taxon>
        <taxon>Arthropoda</taxon>
        <taxon>Hexapoda</taxon>
        <taxon>Insecta</taxon>
        <taxon>Pterygota</taxon>
        <taxon>Neoptera</taxon>
        <taxon>Polyneoptera</taxon>
        <taxon>Phasmatodea</taxon>
        <taxon>Timematodea</taxon>
        <taxon>Timematoidea</taxon>
        <taxon>Timematidae</taxon>
        <taxon>Timema</taxon>
    </lineage>
</organism>
<accession>A0A7R9IRV9</accession>
<dbReference type="InterPro" id="IPR020901">
    <property type="entry name" value="Prtase_inh_Kunz-CS"/>
</dbReference>
<dbReference type="PRINTS" id="PR00759">
    <property type="entry name" value="BASICPTASE"/>
</dbReference>
<evidence type="ECO:0000259" key="5">
    <source>
        <dbReference type="PROSITE" id="PS50279"/>
    </source>
</evidence>
<evidence type="ECO:0000256" key="2">
    <source>
        <dbReference type="ARBA" id="ARBA00022900"/>
    </source>
</evidence>
<feature type="signal peptide" evidence="4">
    <location>
        <begin position="1"/>
        <end position="24"/>
    </location>
</feature>
<evidence type="ECO:0000256" key="4">
    <source>
        <dbReference type="SAM" id="SignalP"/>
    </source>
</evidence>
<dbReference type="CDD" id="cd00109">
    <property type="entry name" value="Kunitz-type"/>
    <property type="match status" value="1"/>
</dbReference>
<dbReference type="SMART" id="SM00131">
    <property type="entry name" value="KU"/>
    <property type="match status" value="1"/>
</dbReference>
<dbReference type="EMBL" id="OE007703">
    <property type="protein sequence ID" value="CAD7463301.1"/>
    <property type="molecule type" value="Genomic_DNA"/>
</dbReference>
<dbReference type="Pfam" id="PF00014">
    <property type="entry name" value="Kunitz_BPTI"/>
    <property type="match status" value="1"/>
</dbReference>
<reference evidence="6" key="1">
    <citation type="submission" date="2020-11" db="EMBL/GenBank/DDBJ databases">
        <authorList>
            <person name="Tran Van P."/>
        </authorList>
    </citation>
    <scope>NUCLEOTIDE SEQUENCE</scope>
</reference>
<dbReference type="FunFam" id="4.10.410.10:FF:000020">
    <property type="entry name" value="Collagen, type VI, alpha 3"/>
    <property type="match status" value="1"/>
</dbReference>
<keyword evidence="1" id="KW-0646">Protease inhibitor</keyword>
<dbReference type="InterPro" id="IPR036880">
    <property type="entry name" value="Kunitz_BPTI_sf"/>
</dbReference>
<sequence>MKSCSCVFFFALIVYSMFIHISEAKPSSKEDTNCCSLEPRSGVCLAYMPKYYFDSQTNSCRRFIYGGCFGNCNRFDTAGECMTACIKNDT</sequence>
<dbReference type="SUPFAM" id="SSF57362">
    <property type="entry name" value="BPTI-like"/>
    <property type="match status" value="1"/>
</dbReference>
<keyword evidence="3" id="KW-1015">Disulfide bond</keyword>
<protein>
    <recommendedName>
        <fullName evidence="5">BPTI/Kunitz inhibitor domain-containing protein</fullName>
    </recommendedName>
</protein>
<keyword evidence="2" id="KW-0722">Serine protease inhibitor</keyword>
<gene>
    <name evidence="6" type="ORF">TTEB3V08_LOCUS11187</name>
</gene>
<dbReference type="PANTHER" id="PTHR10083">
    <property type="entry name" value="KUNITZ-TYPE PROTEASE INHIBITOR-RELATED"/>
    <property type="match status" value="1"/>
</dbReference>
<feature type="chain" id="PRO_5030839612" description="BPTI/Kunitz inhibitor domain-containing protein" evidence="4">
    <location>
        <begin position="25"/>
        <end position="90"/>
    </location>
</feature>
<dbReference type="InterPro" id="IPR002223">
    <property type="entry name" value="Kunitz_BPTI"/>
</dbReference>
<dbReference type="PROSITE" id="PS50279">
    <property type="entry name" value="BPTI_KUNITZ_2"/>
    <property type="match status" value="1"/>
</dbReference>
<proteinExistence type="predicted"/>
<keyword evidence="4" id="KW-0732">Signal</keyword>
<dbReference type="AlphaFoldDB" id="A0A7R9IRV9"/>
<dbReference type="InterPro" id="IPR050098">
    <property type="entry name" value="TFPI/VKTCI-like"/>
</dbReference>
<dbReference type="PROSITE" id="PS00280">
    <property type="entry name" value="BPTI_KUNITZ_1"/>
    <property type="match status" value="1"/>
</dbReference>